<evidence type="ECO:0000256" key="11">
    <source>
        <dbReference type="RuleBase" id="RU000488"/>
    </source>
</evidence>
<feature type="repeat" description="Solcar" evidence="10">
    <location>
        <begin position="113"/>
        <end position="205"/>
    </location>
</feature>
<accession>A0A0E0H1H6</accession>
<organism evidence="12">
    <name type="scientific">Oryza nivara</name>
    <name type="common">Indian wild rice</name>
    <name type="synonym">Oryza sativa f. spontanea</name>
    <dbReference type="NCBI Taxonomy" id="4536"/>
    <lineage>
        <taxon>Eukaryota</taxon>
        <taxon>Viridiplantae</taxon>
        <taxon>Streptophyta</taxon>
        <taxon>Embryophyta</taxon>
        <taxon>Tracheophyta</taxon>
        <taxon>Spermatophyta</taxon>
        <taxon>Magnoliopsida</taxon>
        <taxon>Liliopsida</taxon>
        <taxon>Poales</taxon>
        <taxon>Poaceae</taxon>
        <taxon>BOP clade</taxon>
        <taxon>Oryzoideae</taxon>
        <taxon>Oryzeae</taxon>
        <taxon>Oryzinae</taxon>
        <taxon>Oryza</taxon>
    </lineage>
</organism>
<keyword evidence="8" id="KW-0496">Mitochondrion</keyword>
<evidence type="ECO:0000256" key="6">
    <source>
        <dbReference type="ARBA" id="ARBA00022792"/>
    </source>
</evidence>
<evidence type="ECO:0000256" key="5">
    <source>
        <dbReference type="ARBA" id="ARBA00022737"/>
    </source>
</evidence>
<dbReference type="PRINTS" id="PR00784">
    <property type="entry name" value="MTUNCOUPLING"/>
</dbReference>
<dbReference type="SUPFAM" id="SSF103506">
    <property type="entry name" value="Mitochondrial carrier"/>
    <property type="match status" value="1"/>
</dbReference>
<keyword evidence="6" id="KW-0999">Mitochondrion inner membrane</keyword>
<feature type="repeat" description="Solcar" evidence="10">
    <location>
        <begin position="18"/>
        <end position="105"/>
    </location>
</feature>
<dbReference type="GO" id="GO:0005743">
    <property type="term" value="C:mitochondrial inner membrane"/>
    <property type="evidence" value="ECO:0007669"/>
    <property type="project" value="UniProtKB-SubCell"/>
</dbReference>
<evidence type="ECO:0000256" key="7">
    <source>
        <dbReference type="ARBA" id="ARBA00022989"/>
    </source>
</evidence>
<dbReference type="InterPro" id="IPR050391">
    <property type="entry name" value="Mito_Metabolite_Transporter"/>
</dbReference>
<dbReference type="FunFam" id="1.50.40.10:FF:000062">
    <property type="entry name" value="mitochondrial uncoupling protein 3"/>
    <property type="match status" value="1"/>
</dbReference>
<feature type="repeat" description="Solcar" evidence="10">
    <location>
        <begin position="214"/>
        <end position="302"/>
    </location>
</feature>
<dbReference type="PANTHER" id="PTHR45618">
    <property type="entry name" value="MITOCHONDRIAL DICARBOXYLATE CARRIER-RELATED"/>
    <property type="match status" value="1"/>
</dbReference>
<evidence type="ECO:0000313" key="12">
    <source>
        <dbReference type="EnsemblPlants" id="ONIVA04G12480.1"/>
    </source>
</evidence>
<evidence type="ECO:0000256" key="10">
    <source>
        <dbReference type="PROSITE-ProRule" id="PRU00282"/>
    </source>
</evidence>
<dbReference type="Gene3D" id="1.50.40.10">
    <property type="entry name" value="Mitochondrial carrier domain"/>
    <property type="match status" value="1"/>
</dbReference>
<evidence type="ECO:0000256" key="4">
    <source>
        <dbReference type="ARBA" id="ARBA00022692"/>
    </source>
</evidence>
<dbReference type="InterPro" id="IPR018108">
    <property type="entry name" value="MCP_transmembrane"/>
</dbReference>
<dbReference type="EnsemblPlants" id="ONIVA04G12480.1">
    <property type="protein sequence ID" value="ONIVA04G12480.1"/>
    <property type="gene ID" value="ONIVA04G12480"/>
</dbReference>
<dbReference type="Pfam" id="PF00153">
    <property type="entry name" value="Mito_carr"/>
    <property type="match status" value="3"/>
</dbReference>
<keyword evidence="9 10" id="KW-0472">Membrane</keyword>
<name>A0A0E0H1H6_ORYNI</name>
<keyword evidence="3 11" id="KW-0813">Transport</keyword>
<dbReference type="OMA" id="KGFIPYW"/>
<dbReference type="InterPro" id="IPR023395">
    <property type="entry name" value="MCP_dom_sf"/>
</dbReference>
<keyword evidence="4 10" id="KW-0812">Transmembrane</keyword>
<keyword evidence="13" id="KW-1185">Reference proteome</keyword>
<evidence type="ECO:0000256" key="3">
    <source>
        <dbReference type="ARBA" id="ARBA00022448"/>
    </source>
</evidence>
<proteinExistence type="inferred from homology"/>
<evidence type="ECO:0000256" key="8">
    <source>
        <dbReference type="ARBA" id="ARBA00023128"/>
    </source>
</evidence>
<reference evidence="12" key="1">
    <citation type="submission" date="2015-04" db="UniProtKB">
        <authorList>
            <consortium name="EnsemblPlants"/>
        </authorList>
    </citation>
    <scope>IDENTIFICATION</scope>
    <source>
        <strain evidence="12">SL10</strain>
    </source>
</reference>
<protein>
    <submittedName>
        <fullName evidence="12">Uncharacterized protein</fullName>
    </submittedName>
</protein>
<dbReference type="InterPro" id="IPR002067">
    <property type="entry name" value="MCP"/>
</dbReference>
<dbReference type="Gramene" id="ONIVA04G12480.1">
    <property type="protein sequence ID" value="ONIVA04G12480.1"/>
    <property type="gene ID" value="ONIVA04G12480"/>
</dbReference>
<comment type="subcellular location">
    <subcellularLocation>
        <location evidence="1">Mitochondrion inner membrane</location>
        <topology evidence="1">Multi-pass membrane protein</topology>
    </subcellularLocation>
</comment>
<sequence>MSARAAGGGGDGDGGGRRKTLAKVSLSSLSAAAAEAATFPIDAVKTRLQLHRGTGGSGGGGGGVMRVAGELVRDGGIYRGLSPAVLRHLFYTPLRIVGYEHLRSTFASGGRDAGLLEKALAGGVSGVVAQVVASPADLIKVRMQADSRLLSQGIQPRYTGIFDAFTKIVRAEGFRGLWKGVVPNAQRAFLVNMGELTCYDQAKHFIIRKQICGDNLYAHTLASVASGLSATTLSCPADVIKTRMMNQGKDAKVLYRNSYDCLVKTVKHEGLTALWKGFLPTWARLGPWQFVFWVSYEKLRQASGGGTMECNSVHQLNTILEVLAVPDVPDRLAVVTFGPRLAVCGGVWKHGSTVAASRHGGLGAFLRTGTMSTHGLSPASPWLTYPNVEAADVSATSEKLSSIISASAFWLCIRSSDRCPPSDTTSTALRLAGRCCCCRLEPGMAVALSEPELDSRTRGRMFSPCAHETIWP</sequence>
<dbReference type="AlphaFoldDB" id="A0A0E0H1H6"/>
<evidence type="ECO:0000313" key="13">
    <source>
        <dbReference type="Proteomes" id="UP000006591"/>
    </source>
</evidence>
<evidence type="ECO:0000256" key="9">
    <source>
        <dbReference type="ARBA" id="ARBA00023136"/>
    </source>
</evidence>
<dbReference type="HOGENOM" id="CLU_579225_0_0_1"/>
<dbReference type="PROSITE" id="PS50920">
    <property type="entry name" value="SOLCAR"/>
    <property type="match status" value="3"/>
</dbReference>
<keyword evidence="7" id="KW-1133">Transmembrane helix</keyword>
<dbReference type="GO" id="GO:0022857">
    <property type="term" value="F:transmembrane transporter activity"/>
    <property type="evidence" value="ECO:0007669"/>
    <property type="project" value="UniProtKB-ARBA"/>
</dbReference>
<evidence type="ECO:0000256" key="2">
    <source>
        <dbReference type="ARBA" id="ARBA00006375"/>
    </source>
</evidence>
<keyword evidence="5" id="KW-0677">Repeat</keyword>
<reference evidence="12" key="2">
    <citation type="submission" date="2018-04" db="EMBL/GenBank/DDBJ databases">
        <title>OnivRS2 (Oryza nivara Reference Sequence Version 2).</title>
        <authorList>
            <person name="Zhang J."/>
            <person name="Kudrna D."/>
            <person name="Lee S."/>
            <person name="Talag J."/>
            <person name="Rajasekar S."/>
            <person name="Welchert J."/>
            <person name="Hsing Y.-I."/>
            <person name="Wing R.A."/>
        </authorList>
    </citation>
    <scope>NUCLEOTIDE SEQUENCE [LARGE SCALE GENOMIC DNA]</scope>
    <source>
        <strain evidence="12">SL10</strain>
    </source>
</reference>
<comment type="similarity">
    <text evidence="2 11">Belongs to the mitochondrial carrier (TC 2.A.29) family.</text>
</comment>
<evidence type="ECO:0000256" key="1">
    <source>
        <dbReference type="ARBA" id="ARBA00004448"/>
    </source>
</evidence>
<dbReference type="Proteomes" id="UP000006591">
    <property type="component" value="Chromosome 4"/>
</dbReference>